<feature type="region of interest" description="Disordered" evidence="1">
    <location>
        <begin position="79"/>
        <end position="112"/>
    </location>
</feature>
<feature type="region of interest" description="Disordered" evidence="1">
    <location>
        <begin position="31"/>
        <end position="62"/>
    </location>
</feature>
<dbReference type="InterPro" id="IPR036612">
    <property type="entry name" value="KH_dom_type_1_sf"/>
</dbReference>
<dbReference type="AlphaFoldDB" id="A0A0F4YX71"/>
<proteinExistence type="predicted"/>
<organism evidence="3 4">
    <name type="scientific">Rasamsonia emersonii (strain ATCC 16479 / CBS 393.64 / IMI 116815)</name>
    <dbReference type="NCBI Taxonomy" id="1408163"/>
    <lineage>
        <taxon>Eukaryota</taxon>
        <taxon>Fungi</taxon>
        <taxon>Dikarya</taxon>
        <taxon>Ascomycota</taxon>
        <taxon>Pezizomycotina</taxon>
        <taxon>Eurotiomycetes</taxon>
        <taxon>Eurotiomycetidae</taxon>
        <taxon>Eurotiales</taxon>
        <taxon>Trichocomaceae</taxon>
        <taxon>Rasamsonia</taxon>
    </lineage>
</organism>
<gene>
    <name evidence="3" type="ORF">T310_3530</name>
</gene>
<protein>
    <recommendedName>
        <fullName evidence="2">DUF7905 domain-containing protein</fullName>
    </recommendedName>
</protein>
<feature type="compositionally biased region" description="Polar residues" evidence="1">
    <location>
        <begin position="51"/>
        <end position="61"/>
    </location>
</feature>
<evidence type="ECO:0000256" key="1">
    <source>
        <dbReference type="SAM" id="MobiDB-lite"/>
    </source>
</evidence>
<feature type="region of interest" description="Disordered" evidence="1">
    <location>
        <begin position="715"/>
        <end position="747"/>
    </location>
</feature>
<dbReference type="Pfam" id="PF25482">
    <property type="entry name" value="DUF7905"/>
    <property type="match status" value="1"/>
</dbReference>
<evidence type="ECO:0000313" key="3">
    <source>
        <dbReference type="EMBL" id="KKA22451.1"/>
    </source>
</evidence>
<evidence type="ECO:0000259" key="2">
    <source>
        <dbReference type="Pfam" id="PF25482"/>
    </source>
</evidence>
<name>A0A0F4YX71_RASE3</name>
<dbReference type="GeneID" id="25315879"/>
<dbReference type="InterPro" id="IPR057227">
    <property type="entry name" value="DUF7905"/>
</dbReference>
<reference evidence="3 4" key="1">
    <citation type="submission" date="2015-04" db="EMBL/GenBank/DDBJ databases">
        <authorList>
            <person name="Heijne W.H."/>
            <person name="Fedorova N.D."/>
            <person name="Nierman W.C."/>
            <person name="Vollebregt A.W."/>
            <person name="Zhao Z."/>
            <person name="Wu L."/>
            <person name="Kumar M."/>
            <person name="Stam H."/>
            <person name="van den Berg M.A."/>
            <person name="Pel H.J."/>
        </authorList>
    </citation>
    <scope>NUCLEOTIDE SEQUENCE [LARGE SCALE GENOMIC DNA]</scope>
    <source>
        <strain evidence="3 4">CBS 393.64</strain>
    </source>
</reference>
<dbReference type="Proteomes" id="UP000053958">
    <property type="component" value="Unassembled WGS sequence"/>
</dbReference>
<dbReference type="RefSeq" id="XP_013329063.1">
    <property type="nucleotide sequence ID" value="XM_013473609.1"/>
</dbReference>
<dbReference type="STRING" id="1408163.A0A0F4YX71"/>
<sequence length="764" mass="85731">MDHETSGAQEWQLPGYSRVPDQVRVPATASVPTAIQGPASRPAQGQVIKANHQTSAQSHGASTLIKPLAKSVGLGNAFPTRGIQGSRGRGNPSFMRGLSRNSQLQLPSRFPKDSQAKAKWRAGLKPTETFELPSRYGTYKHHIIQAGREVFGGTPIGNQGKFEVFEEISQKTGAFVKQPSYNDKEVCVWGEPQQVAAAKDLILQIVNLCNNALAYPRKRQDWAKVSAHSVAKEDRIDNKEKRQTLTQQLRRAPDSSFKIAEKLLFLWPNGELPMREVLGSELEVLDPIRIEFGYHIYIFEEVPEYICVVGQDHEALREVARRLRTKWHELMATSNVRSKVYLAQPPQLDTMRTGIFVKNIQGLARPSLSGSLLKDFQRGPWQERRILIQSKNDARLLSAVERSLRGLPFFRGHLRMRVNIGSFILDEYRLPKNAQTGYSFEEFREMLLHEKTRGRLVPGCSLASHLLEPLGKATLSLGDVEPKYTVNFEFDGSYNAVLRLEAEFGRHGGAQEYEVAQRRWVKSQSSGQFTDRRPPLQAVVVDSERADWQLEIRAVEFHDPSNLSLAIQTFNRELAFRKGVASETLSTKPRRRVIIPEWAPVCRVIEKAAVQYRLKGTDYTLEIARYDEYRRNSPSLRMSDVPSSTWGASIFSANWDNLLGQHANVKVGKVASWTPTLNTFFQAKEGQDPSDMQAGFWRFISLAKDVAALLGKHQEKSAQTDATNISVPGPNNLKSTDTSSQASSQSLALNEAPKVLDAELGTMF</sequence>
<keyword evidence="4" id="KW-1185">Reference proteome</keyword>
<accession>A0A0F4YX71</accession>
<dbReference type="SUPFAM" id="SSF54791">
    <property type="entry name" value="Eukaryotic type KH-domain (KH-domain type I)"/>
    <property type="match status" value="1"/>
</dbReference>
<comment type="caution">
    <text evidence="3">The sequence shown here is derived from an EMBL/GenBank/DDBJ whole genome shotgun (WGS) entry which is preliminary data.</text>
</comment>
<feature type="domain" description="DUF7905" evidence="2">
    <location>
        <begin position="381"/>
        <end position="685"/>
    </location>
</feature>
<dbReference type="OrthoDB" id="4739136at2759"/>
<evidence type="ECO:0000313" key="4">
    <source>
        <dbReference type="Proteomes" id="UP000053958"/>
    </source>
</evidence>
<dbReference type="GO" id="GO:0003723">
    <property type="term" value="F:RNA binding"/>
    <property type="evidence" value="ECO:0007669"/>
    <property type="project" value="InterPro"/>
</dbReference>
<dbReference type="EMBL" id="LASV01000142">
    <property type="protein sequence ID" value="KKA22451.1"/>
    <property type="molecule type" value="Genomic_DNA"/>
</dbReference>